<dbReference type="Proteomes" id="UP000830835">
    <property type="component" value="Unassembled WGS sequence"/>
</dbReference>
<name>A0ABT0CA25_THEVL</name>
<gene>
    <name evidence="1" type="ORF">JX360_06755</name>
</gene>
<sequence length="186" mass="21379">MTKIFGDYREDLPQSNEYLILRFSPTSVPLKERWRNNGLSANFMADYMATFFPGESVVTVKSAVSFVANELIENAMKYSDQSSDFPVTIALYLYRDRLIFLTNNSIAKPQVQTFQNFLQTLTESDPTELWLQHLEQNAEEEDSNQSGLGFLSMINDYQAELGWKFEEDDPNRVAVSTMVQLRSESL</sequence>
<dbReference type="InterPro" id="IPR058084">
    <property type="entry name" value="Slr1658-like"/>
</dbReference>
<proteinExistence type="predicted"/>
<evidence type="ECO:0000313" key="1">
    <source>
        <dbReference type="EMBL" id="MCJ2542606.1"/>
    </source>
</evidence>
<dbReference type="Pfam" id="PF19788">
    <property type="entry name" value="DUF6272"/>
    <property type="match status" value="1"/>
</dbReference>
<protein>
    <submittedName>
        <fullName evidence="1">ATP-binding protein</fullName>
    </submittedName>
</protein>
<reference evidence="1" key="1">
    <citation type="submission" date="2021-02" db="EMBL/GenBank/DDBJ databases">
        <title>The CRISPR/cas machinery reduction and long-range gene transfer in the hot spring cyanobacterium Synechococcus.</title>
        <authorList>
            <person name="Dvorak P."/>
            <person name="Jahodarova E."/>
            <person name="Hasler P."/>
            <person name="Poulickova A."/>
        </authorList>
    </citation>
    <scope>NUCLEOTIDE SEQUENCE</scope>
    <source>
        <strain evidence="1">Rupite</strain>
    </source>
</reference>
<accession>A0ABT0CA25</accession>
<dbReference type="RefSeq" id="WP_244349882.1">
    <property type="nucleotide sequence ID" value="NZ_JAFIRA010000013.1"/>
</dbReference>
<keyword evidence="1" id="KW-0547">Nucleotide-binding</keyword>
<keyword evidence="1" id="KW-0067">ATP-binding</keyword>
<organism evidence="1 2">
    <name type="scientific">Thermostichus vulcanus str. 'Rupite'</name>
    <dbReference type="NCBI Taxonomy" id="2813851"/>
    <lineage>
        <taxon>Bacteria</taxon>
        <taxon>Bacillati</taxon>
        <taxon>Cyanobacteriota</taxon>
        <taxon>Cyanophyceae</taxon>
        <taxon>Thermostichales</taxon>
        <taxon>Thermostichaceae</taxon>
        <taxon>Thermostichus</taxon>
    </lineage>
</organism>
<dbReference type="InterPro" id="IPR046239">
    <property type="entry name" value="DUF6272"/>
</dbReference>
<dbReference type="NCBIfam" id="NF047703">
    <property type="entry name" value="slr1658_superfam"/>
    <property type="match status" value="1"/>
</dbReference>
<dbReference type="GO" id="GO:0005524">
    <property type="term" value="F:ATP binding"/>
    <property type="evidence" value="ECO:0007669"/>
    <property type="project" value="UniProtKB-KW"/>
</dbReference>
<keyword evidence="2" id="KW-1185">Reference proteome</keyword>
<comment type="caution">
    <text evidence="1">The sequence shown here is derived from an EMBL/GenBank/DDBJ whole genome shotgun (WGS) entry which is preliminary data.</text>
</comment>
<evidence type="ECO:0000313" key="2">
    <source>
        <dbReference type="Proteomes" id="UP000830835"/>
    </source>
</evidence>
<dbReference type="EMBL" id="JAFIRA010000013">
    <property type="protein sequence ID" value="MCJ2542606.1"/>
    <property type="molecule type" value="Genomic_DNA"/>
</dbReference>